<dbReference type="HOGENOM" id="CLU_2910436_0_0_1"/>
<dbReference type="Proteomes" id="UP000054018">
    <property type="component" value="Unassembled WGS sequence"/>
</dbReference>
<accession>A0A0C9YHD4</accession>
<name>A0A0C9YHD4_9AGAM</name>
<keyword evidence="2" id="KW-1185">Reference proteome</keyword>
<reference evidence="1 2" key="1">
    <citation type="submission" date="2014-04" db="EMBL/GenBank/DDBJ databases">
        <authorList>
            <consortium name="DOE Joint Genome Institute"/>
            <person name="Kuo A."/>
            <person name="Kohler A."/>
            <person name="Costa M.D."/>
            <person name="Nagy L.G."/>
            <person name="Floudas D."/>
            <person name="Copeland A."/>
            <person name="Barry K.W."/>
            <person name="Cichocki N."/>
            <person name="Veneault-Fourrey C."/>
            <person name="LaButti K."/>
            <person name="Lindquist E.A."/>
            <person name="Lipzen A."/>
            <person name="Lundell T."/>
            <person name="Morin E."/>
            <person name="Murat C."/>
            <person name="Sun H."/>
            <person name="Tunlid A."/>
            <person name="Henrissat B."/>
            <person name="Grigoriev I.V."/>
            <person name="Hibbett D.S."/>
            <person name="Martin F."/>
            <person name="Nordberg H.P."/>
            <person name="Cantor M.N."/>
            <person name="Hua S.X."/>
        </authorList>
    </citation>
    <scope>NUCLEOTIDE SEQUENCE [LARGE SCALE GENOMIC DNA]</scope>
    <source>
        <strain evidence="1 2">441</strain>
    </source>
</reference>
<gene>
    <name evidence="1" type="ORF">PISMIDRAFT_686794</name>
</gene>
<evidence type="ECO:0000313" key="1">
    <source>
        <dbReference type="EMBL" id="KIK16026.1"/>
    </source>
</evidence>
<feature type="non-terminal residue" evidence="1">
    <location>
        <position position="62"/>
    </location>
</feature>
<dbReference type="AlphaFoldDB" id="A0A0C9YHD4"/>
<sequence length="62" mass="6985">MHPSFYTTLQLSITPPTACREVRNGQTPLQNHLATLSCYKGAPSGIRLQTRYRSAFNLESYP</sequence>
<proteinExistence type="predicted"/>
<reference evidence="2" key="2">
    <citation type="submission" date="2015-01" db="EMBL/GenBank/DDBJ databases">
        <title>Evolutionary Origins and Diversification of the Mycorrhizal Mutualists.</title>
        <authorList>
            <consortium name="DOE Joint Genome Institute"/>
            <consortium name="Mycorrhizal Genomics Consortium"/>
            <person name="Kohler A."/>
            <person name="Kuo A."/>
            <person name="Nagy L.G."/>
            <person name="Floudas D."/>
            <person name="Copeland A."/>
            <person name="Barry K.W."/>
            <person name="Cichocki N."/>
            <person name="Veneault-Fourrey C."/>
            <person name="LaButti K."/>
            <person name="Lindquist E.A."/>
            <person name="Lipzen A."/>
            <person name="Lundell T."/>
            <person name="Morin E."/>
            <person name="Murat C."/>
            <person name="Riley R."/>
            <person name="Ohm R."/>
            <person name="Sun H."/>
            <person name="Tunlid A."/>
            <person name="Henrissat B."/>
            <person name="Grigoriev I.V."/>
            <person name="Hibbett D.S."/>
            <person name="Martin F."/>
        </authorList>
    </citation>
    <scope>NUCLEOTIDE SEQUENCE [LARGE SCALE GENOMIC DNA]</scope>
    <source>
        <strain evidence="2">441</strain>
    </source>
</reference>
<dbReference type="EMBL" id="KN833869">
    <property type="protein sequence ID" value="KIK16026.1"/>
    <property type="molecule type" value="Genomic_DNA"/>
</dbReference>
<protein>
    <submittedName>
        <fullName evidence="1">Uncharacterized protein</fullName>
    </submittedName>
</protein>
<evidence type="ECO:0000313" key="2">
    <source>
        <dbReference type="Proteomes" id="UP000054018"/>
    </source>
</evidence>
<organism evidence="1 2">
    <name type="scientific">Pisolithus microcarpus 441</name>
    <dbReference type="NCBI Taxonomy" id="765257"/>
    <lineage>
        <taxon>Eukaryota</taxon>
        <taxon>Fungi</taxon>
        <taxon>Dikarya</taxon>
        <taxon>Basidiomycota</taxon>
        <taxon>Agaricomycotina</taxon>
        <taxon>Agaricomycetes</taxon>
        <taxon>Agaricomycetidae</taxon>
        <taxon>Boletales</taxon>
        <taxon>Sclerodermatineae</taxon>
        <taxon>Pisolithaceae</taxon>
        <taxon>Pisolithus</taxon>
    </lineage>
</organism>